<dbReference type="GeneID" id="108084100"/>
<name>A0A6P4J2N3_DROKI</name>
<dbReference type="Pfam" id="PF24569">
    <property type="entry name" value="CFAP161"/>
    <property type="match status" value="1"/>
</dbReference>
<protein>
    <submittedName>
        <fullName evidence="2">Cilia- and flagella-associated protein 161</fullName>
    </submittedName>
</protein>
<accession>A0A6P4J2N3</accession>
<keyword evidence="2" id="KW-0969">Cilium</keyword>
<keyword evidence="2" id="KW-0966">Cell projection</keyword>
<keyword evidence="2" id="KW-0282">Flagellum</keyword>
<gene>
    <name evidence="2" type="primary">LOC108084100</name>
</gene>
<keyword evidence="1" id="KW-1185">Reference proteome</keyword>
<dbReference type="PANTHER" id="PTHR24274:SF1">
    <property type="entry name" value="CILIA- AND FLAGELLA-ASSOCIATED PROTEIN 161"/>
    <property type="match status" value="1"/>
</dbReference>
<sequence length="278" mass="31436">MYGPGVKVGYWQETALQEEMRVKDMQQGGNTLLDTTRAAYKHFYQDTMLGPPQEVVAFGVTLQVRPVKISICRQQVVDQNLALSVIITHEGMIRKCTTINEMCDLTVAPSPRSTLRSSFRIVSPDDEDRSGQCLGYGEKFRLQTLDPVDEPMYLYSGPKRMNLSLPVDTGRYTTKNGELTLPLGVVSSKNCGPYARVPVSHTHFYCAHKDPDLRYESEGKTIPVNEPVIIVHAVTNQNLAVEHVQADTPFGPELQVSVQTYKNVYKRETWKNLWKFCF</sequence>
<dbReference type="PANTHER" id="PTHR24274">
    <property type="entry name" value="CILIA- AND FLAGELLA-ASSOCIATED PROTEIN 161"/>
    <property type="match status" value="1"/>
</dbReference>
<dbReference type="InterPro" id="IPR055325">
    <property type="entry name" value="CF161"/>
</dbReference>
<dbReference type="AlphaFoldDB" id="A0A6P4J2N3"/>
<dbReference type="OrthoDB" id="2126411at2759"/>
<dbReference type="Proteomes" id="UP001652661">
    <property type="component" value="Chromosome 3R"/>
</dbReference>
<organism evidence="1 2">
    <name type="scientific">Drosophila kikkawai</name>
    <name type="common">Fruit fly</name>
    <dbReference type="NCBI Taxonomy" id="30033"/>
    <lineage>
        <taxon>Eukaryota</taxon>
        <taxon>Metazoa</taxon>
        <taxon>Ecdysozoa</taxon>
        <taxon>Arthropoda</taxon>
        <taxon>Hexapoda</taxon>
        <taxon>Insecta</taxon>
        <taxon>Pterygota</taxon>
        <taxon>Neoptera</taxon>
        <taxon>Endopterygota</taxon>
        <taxon>Diptera</taxon>
        <taxon>Brachycera</taxon>
        <taxon>Muscomorpha</taxon>
        <taxon>Ephydroidea</taxon>
        <taxon>Drosophilidae</taxon>
        <taxon>Drosophila</taxon>
        <taxon>Sophophora</taxon>
    </lineage>
</organism>
<dbReference type="RefSeq" id="XP_017035617.1">
    <property type="nucleotide sequence ID" value="XM_017180128.3"/>
</dbReference>
<proteinExistence type="predicted"/>
<evidence type="ECO:0000313" key="2">
    <source>
        <dbReference type="RefSeq" id="XP_017035617.1"/>
    </source>
</evidence>
<dbReference type="GO" id="GO:0031514">
    <property type="term" value="C:motile cilium"/>
    <property type="evidence" value="ECO:0007669"/>
    <property type="project" value="TreeGrafter"/>
</dbReference>
<reference evidence="2" key="1">
    <citation type="submission" date="2025-08" db="UniProtKB">
        <authorList>
            <consortium name="RefSeq"/>
        </authorList>
    </citation>
    <scope>IDENTIFICATION</scope>
    <source>
        <strain evidence="2">14028-0561.14</strain>
        <tissue evidence="2">Whole fly</tissue>
    </source>
</reference>
<dbReference type="GO" id="GO:0060271">
    <property type="term" value="P:cilium assembly"/>
    <property type="evidence" value="ECO:0007669"/>
    <property type="project" value="TreeGrafter"/>
</dbReference>
<evidence type="ECO:0000313" key="1">
    <source>
        <dbReference type="Proteomes" id="UP001652661"/>
    </source>
</evidence>